<comment type="caution">
    <text evidence="1">The sequence shown here is derived from an EMBL/GenBank/DDBJ whole genome shotgun (WGS) entry which is preliminary data.</text>
</comment>
<accession>A0ACC0D6R5</accession>
<keyword evidence="2" id="KW-1185">Reference proteome</keyword>
<dbReference type="Proteomes" id="UP001497680">
    <property type="component" value="Unassembled WGS sequence"/>
</dbReference>
<sequence>MGAVIVIISGILLLASTASFIPQYNRIICRKTHTGIAPYYLLLNLIVATEQFALGLHFFVDNNETMDDIVHSPPTFGDWLNIAQFSVIWLCHLILFGFYLYYPPATRTTKSVTTAIYISFFLISVVPVIYESTLPPTGASLADPRWIIAIFFITHTFFINHVITVLAVVALFPQRREILSRLAPCALSTTSLAAQAVIFALVALAWTIRLSLPWSISIVSWYRYLLVGWAAVDNLIFAAVQTVLYWTLRGLEVEGNTSNETTPLVR</sequence>
<organism evidence="1 2">
    <name type="scientific">Hypoxylon rubiginosum</name>
    <dbReference type="NCBI Taxonomy" id="110542"/>
    <lineage>
        <taxon>Eukaryota</taxon>
        <taxon>Fungi</taxon>
        <taxon>Dikarya</taxon>
        <taxon>Ascomycota</taxon>
        <taxon>Pezizomycotina</taxon>
        <taxon>Sordariomycetes</taxon>
        <taxon>Xylariomycetidae</taxon>
        <taxon>Xylariales</taxon>
        <taxon>Hypoxylaceae</taxon>
        <taxon>Hypoxylon</taxon>
    </lineage>
</organism>
<name>A0ACC0D6R5_9PEZI</name>
<gene>
    <name evidence="1" type="ORF">F4821DRAFT_89029</name>
</gene>
<evidence type="ECO:0000313" key="2">
    <source>
        <dbReference type="Proteomes" id="UP001497680"/>
    </source>
</evidence>
<evidence type="ECO:0000313" key="1">
    <source>
        <dbReference type="EMBL" id="KAI6088441.1"/>
    </source>
</evidence>
<dbReference type="EMBL" id="MU394301">
    <property type="protein sequence ID" value="KAI6088441.1"/>
    <property type="molecule type" value="Genomic_DNA"/>
</dbReference>
<protein>
    <submittedName>
        <fullName evidence="1">Uncharacterized protein</fullName>
    </submittedName>
</protein>
<proteinExistence type="predicted"/>
<reference evidence="1 2" key="1">
    <citation type="journal article" date="2022" name="New Phytol.">
        <title>Ecological generalism drives hyperdiversity of secondary metabolite gene clusters in xylarialean endophytes.</title>
        <authorList>
            <person name="Franco M.E.E."/>
            <person name="Wisecaver J.H."/>
            <person name="Arnold A.E."/>
            <person name="Ju Y.M."/>
            <person name="Slot J.C."/>
            <person name="Ahrendt S."/>
            <person name="Moore L.P."/>
            <person name="Eastman K.E."/>
            <person name="Scott K."/>
            <person name="Konkel Z."/>
            <person name="Mondo S.J."/>
            <person name="Kuo A."/>
            <person name="Hayes R.D."/>
            <person name="Haridas S."/>
            <person name="Andreopoulos B."/>
            <person name="Riley R."/>
            <person name="LaButti K."/>
            <person name="Pangilinan J."/>
            <person name="Lipzen A."/>
            <person name="Amirebrahimi M."/>
            <person name="Yan J."/>
            <person name="Adam C."/>
            <person name="Keymanesh K."/>
            <person name="Ng V."/>
            <person name="Louie K."/>
            <person name="Northen T."/>
            <person name="Drula E."/>
            <person name="Henrissat B."/>
            <person name="Hsieh H.M."/>
            <person name="Youens-Clark K."/>
            <person name="Lutzoni F."/>
            <person name="Miadlikowska J."/>
            <person name="Eastwood D.C."/>
            <person name="Hamelin R.C."/>
            <person name="Grigoriev I.V."/>
            <person name="U'Ren J.M."/>
        </authorList>
    </citation>
    <scope>NUCLEOTIDE SEQUENCE [LARGE SCALE GENOMIC DNA]</scope>
    <source>
        <strain evidence="1 2">ER1909</strain>
    </source>
</reference>